<dbReference type="STRING" id="1235802.C823_04380"/>
<reference evidence="5 6" key="1">
    <citation type="journal article" date="2014" name="Genome Announc.">
        <title>Draft genome sequences of the altered schaedler flora, a defined bacterial community from gnotobiotic mice.</title>
        <authorList>
            <person name="Wannemuehler M.J."/>
            <person name="Overstreet A.M."/>
            <person name="Ward D.V."/>
            <person name="Phillips G.J."/>
        </authorList>
    </citation>
    <scope>NUCLEOTIDE SEQUENCE [LARGE SCALE GENOMIC DNA]</scope>
    <source>
        <strain evidence="5 6">ASF492</strain>
    </source>
</reference>
<dbReference type="HOGENOM" id="CLU_060109_0_1_9"/>
<dbReference type="PANTHER" id="PTHR30373">
    <property type="entry name" value="UPF0603 PROTEIN YGCG"/>
    <property type="match status" value="1"/>
</dbReference>
<feature type="transmembrane region" description="Helical" evidence="2">
    <location>
        <begin position="180"/>
        <end position="199"/>
    </location>
</feature>
<feature type="compositionally biased region" description="Basic and acidic residues" evidence="1">
    <location>
        <begin position="237"/>
        <end position="250"/>
    </location>
</feature>
<evidence type="ECO:0000256" key="2">
    <source>
        <dbReference type="SAM" id="Phobius"/>
    </source>
</evidence>
<keyword evidence="2" id="KW-1133">Transmembrane helix</keyword>
<feature type="region of interest" description="Disordered" evidence="1">
    <location>
        <begin position="237"/>
        <end position="271"/>
    </location>
</feature>
<feature type="chain" id="PRO_5004114061" description="TPM domain-containing protein" evidence="3">
    <location>
        <begin position="28"/>
        <end position="271"/>
    </location>
</feature>
<keyword evidence="6" id="KW-1185">Reference proteome</keyword>
<gene>
    <name evidence="5" type="ORF">C823_04380</name>
</gene>
<name>N2ABK4_9FIRM</name>
<dbReference type="InterPro" id="IPR007621">
    <property type="entry name" value="TPM_dom"/>
</dbReference>
<accession>N2ABK4</accession>
<comment type="caution">
    <text evidence="5">The sequence shown here is derived from an EMBL/GenBank/DDBJ whole genome shotgun (WGS) entry which is preliminary data.</text>
</comment>
<proteinExistence type="predicted"/>
<evidence type="ECO:0000313" key="5">
    <source>
        <dbReference type="EMBL" id="EMZ21779.1"/>
    </source>
</evidence>
<sequence>MQRIQKRWYIVCLALLLSVAFLCPVFAAKDAGPRLTDQADLLTDAEEAQLLELLNEISIRQQADIVVATRKSLQGKSAMEYADDLYDQKGYGFGDDKDGILFLISMEERDWYITTSGFGITAVTDAGLKYMSEQFLKDLKKGEYAAAFTIFAQLCDDYLTQARAGKAYDDGQLPKKPFAFFKYFMIAFGAGFLISLIVVETMRSRLKSVYSQSAAGSYVAENSMRLTKEKDMFLYRHMERRERPKDKERTGGSSTHRSSSGATHGGGGGKF</sequence>
<evidence type="ECO:0000256" key="3">
    <source>
        <dbReference type="SAM" id="SignalP"/>
    </source>
</evidence>
<protein>
    <recommendedName>
        <fullName evidence="4">TPM domain-containing protein</fullName>
    </recommendedName>
</protein>
<dbReference type="PANTHER" id="PTHR30373:SF2">
    <property type="entry name" value="UPF0603 PROTEIN YGCG"/>
    <property type="match status" value="1"/>
</dbReference>
<keyword evidence="2" id="KW-0472">Membrane</keyword>
<dbReference type="Pfam" id="PF04536">
    <property type="entry name" value="TPM_phosphatase"/>
    <property type="match status" value="1"/>
</dbReference>
<dbReference type="PATRIC" id="fig|1235802.3.peg.4652"/>
<feature type="signal peptide" evidence="3">
    <location>
        <begin position="1"/>
        <end position="27"/>
    </location>
</feature>
<keyword evidence="3" id="KW-0732">Signal</keyword>
<organism evidence="5 6">
    <name type="scientific">Eubacterium plexicaudatum ASF492</name>
    <dbReference type="NCBI Taxonomy" id="1235802"/>
    <lineage>
        <taxon>Bacteria</taxon>
        <taxon>Bacillati</taxon>
        <taxon>Bacillota</taxon>
        <taxon>Clostridia</taxon>
        <taxon>Eubacteriales</taxon>
        <taxon>Eubacteriaceae</taxon>
        <taxon>Eubacterium</taxon>
    </lineage>
</organism>
<dbReference type="AlphaFoldDB" id="N2ABK4"/>
<dbReference type="OrthoDB" id="9806054at2"/>
<evidence type="ECO:0000256" key="1">
    <source>
        <dbReference type="SAM" id="MobiDB-lite"/>
    </source>
</evidence>
<dbReference type="EMBL" id="AQFT01000127">
    <property type="protein sequence ID" value="EMZ21779.1"/>
    <property type="molecule type" value="Genomic_DNA"/>
</dbReference>
<keyword evidence="2" id="KW-0812">Transmembrane</keyword>
<dbReference type="Proteomes" id="UP000012589">
    <property type="component" value="Unassembled WGS sequence"/>
</dbReference>
<evidence type="ECO:0000259" key="4">
    <source>
        <dbReference type="Pfam" id="PF04536"/>
    </source>
</evidence>
<feature type="compositionally biased region" description="Low complexity" evidence="1">
    <location>
        <begin position="251"/>
        <end position="262"/>
    </location>
</feature>
<dbReference type="Gene3D" id="3.10.310.50">
    <property type="match status" value="1"/>
</dbReference>
<dbReference type="eggNOG" id="COG1512">
    <property type="taxonomic scope" value="Bacteria"/>
</dbReference>
<evidence type="ECO:0000313" key="6">
    <source>
        <dbReference type="Proteomes" id="UP000012589"/>
    </source>
</evidence>
<feature type="domain" description="TPM" evidence="4">
    <location>
        <begin position="36"/>
        <end position="154"/>
    </location>
</feature>